<feature type="domain" description="3-beta hydroxysteroid dehydrogenase/isomerase" evidence="1">
    <location>
        <begin position="17"/>
        <end position="145"/>
    </location>
</feature>
<keyword evidence="3" id="KW-1185">Reference proteome</keyword>
<dbReference type="GO" id="GO:0006694">
    <property type="term" value="P:steroid biosynthetic process"/>
    <property type="evidence" value="ECO:0007669"/>
    <property type="project" value="InterPro"/>
</dbReference>
<protein>
    <submittedName>
        <fullName evidence="2">Sterol-4-alpha-carboxylate 3-decarboxylating</fullName>
    </submittedName>
</protein>
<dbReference type="GO" id="GO:0005737">
    <property type="term" value="C:cytoplasm"/>
    <property type="evidence" value="ECO:0007669"/>
    <property type="project" value="TreeGrafter"/>
</dbReference>
<dbReference type="PANTHER" id="PTHR48079:SF6">
    <property type="entry name" value="NAD(P)-BINDING DOMAIN-CONTAINING PROTEIN-RELATED"/>
    <property type="match status" value="1"/>
</dbReference>
<evidence type="ECO:0000313" key="3">
    <source>
        <dbReference type="Proteomes" id="UP000785200"/>
    </source>
</evidence>
<name>A0A9P6VE82_9HELO</name>
<reference evidence="2" key="1">
    <citation type="submission" date="2019-07" db="EMBL/GenBank/DDBJ databases">
        <title>Hyphodiscus hymeniophilus genome sequencing and assembly.</title>
        <authorList>
            <person name="Kramer G."/>
            <person name="Nodwell J."/>
        </authorList>
    </citation>
    <scope>NUCLEOTIDE SEQUENCE</scope>
    <source>
        <strain evidence="2">ATCC 34498</strain>
    </source>
</reference>
<dbReference type="GO" id="GO:0004029">
    <property type="term" value="F:aldehyde dehydrogenase (NAD+) activity"/>
    <property type="evidence" value="ECO:0007669"/>
    <property type="project" value="TreeGrafter"/>
</dbReference>
<dbReference type="InterPro" id="IPR051783">
    <property type="entry name" value="NAD(P)-dependent_oxidoreduct"/>
</dbReference>
<proteinExistence type="predicted"/>
<dbReference type="GO" id="GO:0016616">
    <property type="term" value="F:oxidoreductase activity, acting on the CH-OH group of donors, NAD or NADP as acceptor"/>
    <property type="evidence" value="ECO:0007669"/>
    <property type="project" value="InterPro"/>
</dbReference>
<dbReference type="Proteomes" id="UP000785200">
    <property type="component" value="Unassembled WGS sequence"/>
</dbReference>
<dbReference type="InterPro" id="IPR002225">
    <property type="entry name" value="3Beta_OHSteriod_DH/Estase"/>
</dbReference>
<evidence type="ECO:0000259" key="1">
    <source>
        <dbReference type="Pfam" id="PF01073"/>
    </source>
</evidence>
<organism evidence="2 3">
    <name type="scientific">Hyphodiscus hymeniophilus</name>
    <dbReference type="NCBI Taxonomy" id="353542"/>
    <lineage>
        <taxon>Eukaryota</taxon>
        <taxon>Fungi</taxon>
        <taxon>Dikarya</taxon>
        <taxon>Ascomycota</taxon>
        <taxon>Pezizomycotina</taxon>
        <taxon>Leotiomycetes</taxon>
        <taxon>Helotiales</taxon>
        <taxon>Hyphodiscaceae</taxon>
        <taxon>Hyphodiscus</taxon>
    </lineage>
</organism>
<dbReference type="AlphaFoldDB" id="A0A9P6VE82"/>
<dbReference type="Gene3D" id="3.40.50.720">
    <property type="entry name" value="NAD(P)-binding Rossmann-like Domain"/>
    <property type="match status" value="1"/>
</dbReference>
<dbReference type="EMBL" id="VNKQ01000017">
    <property type="protein sequence ID" value="KAG0645979.1"/>
    <property type="molecule type" value="Genomic_DNA"/>
</dbReference>
<accession>A0A9P6VE82</accession>
<comment type="caution">
    <text evidence="2">The sequence shown here is derived from an EMBL/GenBank/DDBJ whole genome shotgun (WGS) entry which is preliminary data.</text>
</comment>
<dbReference type="Pfam" id="PF01073">
    <property type="entry name" value="3Beta_HSD"/>
    <property type="match status" value="1"/>
</dbReference>
<sequence>MLSPTNSMLTEESAQLYSASSKGTPFQKAKGIADALVLEANSANLHTTCLRLPLIYGEGDPYLIPSTLGLMRKGQATLQIGPNKKVFEHVYVGNAVDAHIMASKTLLSHHEQKVDGEAFFITDGQPLKFYDFARKVWVMAGDRSEKKDIRVVSTSLVLSTVGLTEWLYFIFTLGTKKPDVTRKDVLALDKGTWFSIEKARARLGYNPTVGVEEGIRRAVELALYKDEMMKLVQRGGVPEP</sequence>
<evidence type="ECO:0000313" key="2">
    <source>
        <dbReference type="EMBL" id="KAG0645979.1"/>
    </source>
</evidence>
<dbReference type="OrthoDB" id="10058185at2759"/>
<dbReference type="InterPro" id="IPR036291">
    <property type="entry name" value="NAD(P)-bd_dom_sf"/>
</dbReference>
<dbReference type="SUPFAM" id="SSF51735">
    <property type="entry name" value="NAD(P)-binding Rossmann-fold domains"/>
    <property type="match status" value="1"/>
</dbReference>
<dbReference type="PANTHER" id="PTHR48079">
    <property type="entry name" value="PROTEIN YEEZ"/>
    <property type="match status" value="1"/>
</dbReference>
<gene>
    <name evidence="2" type="ORF">D0Z07_7706</name>
</gene>